<reference evidence="2" key="1">
    <citation type="journal article" date="2019" name="Int. J. Syst. Evol. Microbiol.">
        <title>The Global Catalogue of Microorganisms (GCM) 10K type strain sequencing project: providing services to taxonomists for standard genome sequencing and annotation.</title>
        <authorList>
            <consortium name="The Broad Institute Genomics Platform"/>
            <consortium name="The Broad Institute Genome Sequencing Center for Infectious Disease"/>
            <person name="Wu L."/>
            <person name="Ma J."/>
        </authorList>
    </citation>
    <scope>NUCLEOTIDE SEQUENCE [LARGE SCALE GENOMIC DNA]</scope>
    <source>
        <strain evidence="2">CGMCC 1.12778</strain>
    </source>
</reference>
<proteinExistence type="predicted"/>
<protein>
    <submittedName>
        <fullName evidence="1">Uncharacterized protein</fullName>
    </submittedName>
</protein>
<organism evidence="1 2">
    <name type="scientific">Arthrobacter liuii</name>
    <dbReference type="NCBI Taxonomy" id="1476996"/>
    <lineage>
        <taxon>Bacteria</taxon>
        <taxon>Bacillati</taxon>
        <taxon>Actinomycetota</taxon>
        <taxon>Actinomycetes</taxon>
        <taxon>Micrococcales</taxon>
        <taxon>Micrococcaceae</taxon>
        <taxon>Arthrobacter</taxon>
    </lineage>
</organism>
<dbReference type="Proteomes" id="UP000643279">
    <property type="component" value="Unassembled WGS sequence"/>
</dbReference>
<evidence type="ECO:0000313" key="1">
    <source>
        <dbReference type="EMBL" id="GGH94650.1"/>
    </source>
</evidence>
<name>A0ABQ2ANJ7_9MICC</name>
<dbReference type="EMBL" id="BMFW01000006">
    <property type="protein sequence ID" value="GGH94650.1"/>
    <property type="molecule type" value="Genomic_DNA"/>
</dbReference>
<keyword evidence="2" id="KW-1185">Reference proteome</keyword>
<gene>
    <name evidence="1" type="ORF">GCM10007170_18340</name>
</gene>
<accession>A0ABQ2ANJ7</accession>
<evidence type="ECO:0000313" key="2">
    <source>
        <dbReference type="Proteomes" id="UP000643279"/>
    </source>
</evidence>
<comment type="caution">
    <text evidence="1">The sequence shown here is derived from an EMBL/GenBank/DDBJ whole genome shotgun (WGS) entry which is preliminary data.</text>
</comment>
<dbReference type="RefSeq" id="WP_188571313.1">
    <property type="nucleotide sequence ID" value="NZ_BMFW01000006.1"/>
</dbReference>
<sequence length="242" mass="27782">MAAVRRATYASSMGKKPARSPHLFRVFKSTDRQSLIVRYPYQDDSDLEYGYAEAAKRLAASFQGQPIDDTILLPFMYLWRHAVELSLKQQIKLAARLRRANGEEDESLDPEKLRGWLNRTHSMRELATSLAAHFAELDLPKMPQETNRTLSWFIDADPNGQTFRYAGGLPDTQDFIDFPALNKCLEDTYNMVSAGIDVLWAYSEAQEDFLAERREFEAEMRADFEAEMRAEYGSEFGGYADY</sequence>